<dbReference type="AlphaFoldDB" id="A0A834CCA0"/>
<name>A0A834CCA0_ORYME</name>
<comment type="caution">
    <text evidence="2">The sequence shown here is derived from an EMBL/GenBank/DDBJ whole genome shotgun (WGS) entry which is preliminary data.</text>
</comment>
<evidence type="ECO:0000256" key="1">
    <source>
        <dbReference type="SAM" id="MobiDB-lite"/>
    </source>
</evidence>
<proteinExistence type="predicted"/>
<evidence type="ECO:0000313" key="2">
    <source>
        <dbReference type="EMBL" id="KAF6724185.1"/>
    </source>
</evidence>
<protein>
    <submittedName>
        <fullName evidence="2">Uncharacterized protein</fullName>
    </submittedName>
</protein>
<reference evidence="2" key="1">
    <citation type="journal article" name="BMC Genomics">
        <title>Long-read sequencing and de novo genome assembly of marine medaka (Oryzias melastigma).</title>
        <authorList>
            <person name="Liang P."/>
            <person name="Saqib H.S.A."/>
            <person name="Ni X."/>
            <person name="Shen Y."/>
        </authorList>
    </citation>
    <scope>NUCLEOTIDE SEQUENCE</scope>
    <source>
        <strain evidence="2">Bigg-433</strain>
    </source>
</reference>
<organism evidence="2 3">
    <name type="scientific">Oryzias melastigma</name>
    <name type="common">Marine medaka</name>
    <dbReference type="NCBI Taxonomy" id="30732"/>
    <lineage>
        <taxon>Eukaryota</taxon>
        <taxon>Metazoa</taxon>
        <taxon>Chordata</taxon>
        <taxon>Craniata</taxon>
        <taxon>Vertebrata</taxon>
        <taxon>Euteleostomi</taxon>
        <taxon>Actinopterygii</taxon>
        <taxon>Neopterygii</taxon>
        <taxon>Teleostei</taxon>
        <taxon>Neoteleostei</taxon>
        <taxon>Acanthomorphata</taxon>
        <taxon>Ovalentaria</taxon>
        <taxon>Atherinomorphae</taxon>
        <taxon>Beloniformes</taxon>
        <taxon>Adrianichthyidae</taxon>
        <taxon>Oryziinae</taxon>
        <taxon>Oryzias</taxon>
    </lineage>
</organism>
<sequence length="174" mass="18029">MRPCVVNLRKDHYRKRKGAAAAAERPLSSSSRAEADGAPRRPPRRGSAAAAATGGLVPPPPSRPPSPARNQPPRGSSFQTAGGVLLRPARRPPLPASRPREGVKTLRAGSAAGARRPSGEPTAPPMPGLGPQNRKPPSARRGGLTLAVRRAPTRCPYTPSVPPPEGRGGLKASP</sequence>
<accession>A0A834CCA0</accession>
<feature type="compositionally biased region" description="Low complexity" evidence="1">
    <location>
        <begin position="45"/>
        <end position="56"/>
    </location>
</feature>
<feature type="compositionally biased region" description="Pro residues" evidence="1">
    <location>
        <begin position="57"/>
        <end position="67"/>
    </location>
</feature>
<dbReference type="Proteomes" id="UP000646548">
    <property type="component" value="Unassembled WGS sequence"/>
</dbReference>
<feature type="region of interest" description="Disordered" evidence="1">
    <location>
        <begin position="1"/>
        <end position="174"/>
    </location>
</feature>
<gene>
    <name evidence="2" type="ORF">FQA47_016217</name>
</gene>
<dbReference type="EMBL" id="WKFB01000402">
    <property type="protein sequence ID" value="KAF6724185.1"/>
    <property type="molecule type" value="Genomic_DNA"/>
</dbReference>
<feature type="compositionally biased region" description="Low complexity" evidence="1">
    <location>
        <begin position="107"/>
        <end position="116"/>
    </location>
</feature>
<evidence type="ECO:0000313" key="3">
    <source>
        <dbReference type="Proteomes" id="UP000646548"/>
    </source>
</evidence>